<dbReference type="AlphaFoldDB" id="A0A239A655"/>
<evidence type="ECO:0000256" key="1">
    <source>
        <dbReference type="SAM" id="Phobius"/>
    </source>
</evidence>
<dbReference type="OrthoDB" id="5189203at2"/>
<protein>
    <recommendedName>
        <fullName evidence="4">DUF3592 domain-containing protein</fullName>
    </recommendedName>
</protein>
<reference evidence="2 3" key="1">
    <citation type="submission" date="2017-06" db="EMBL/GenBank/DDBJ databases">
        <authorList>
            <person name="Kim H.J."/>
            <person name="Triplett B.A."/>
        </authorList>
    </citation>
    <scope>NUCLEOTIDE SEQUENCE [LARGE SCALE GENOMIC DNA]</scope>
    <source>
        <strain evidence="2 3">DSM 45207</strain>
    </source>
</reference>
<dbReference type="Proteomes" id="UP000198348">
    <property type="component" value="Unassembled WGS sequence"/>
</dbReference>
<evidence type="ECO:0000313" key="3">
    <source>
        <dbReference type="Proteomes" id="UP000198348"/>
    </source>
</evidence>
<gene>
    <name evidence="2" type="ORF">SAMN06265360_13027</name>
</gene>
<proteinExistence type="predicted"/>
<feature type="transmembrane region" description="Helical" evidence="1">
    <location>
        <begin position="118"/>
        <end position="140"/>
    </location>
</feature>
<evidence type="ECO:0008006" key="4">
    <source>
        <dbReference type="Google" id="ProtNLM"/>
    </source>
</evidence>
<dbReference type="RefSeq" id="WP_089303312.1">
    <property type="nucleotide sequence ID" value="NZ_FZNW01000030.1"/>
</dbReference>
<keyword evidence="1" id="KW-1133">Transmembrane helix</keyword>
<sequence>MRERQVHGDRDAEMRSGALLAAGFVGIVVVFAVWWFGPGLFAGPPSIDGRVVEATVVESAPCSEPNATAVVEFSAGADRREAPLDACGHGEDERIDIAVPESGEKVYSADVAEQYHHWYRPVGLVLVALSCLGGAAYASVITRAGGRVT</sequence>
<keyword evidence="3" id="KW-1185">Reference proteome</keyword>
<name>A0A239A655_9PSEU</name>
<evidence type="ECO:0000313" key="2">
    <source>
        <dbReference type="EMBL" id="SNR90544.1"/>
    </source>
</evidence>
<dbReference type="EMBL" id="FZNW01000030">
    <property type="protein sequence ID" value="SNR90544.1"/>
    <property type="molecule type" value="Genomic_DNA"/>
</dbReference>
<keyword evidence="1" id="KW-0472">Membrane</keyword>
<accession>A0A239A655</accession>
<feature type="transmembrane region" description="Helical" evidence="1">
    <location>
        <begin position="12"/>
        <end position="36"/>
    </location>
</feature>
<keyword evidence="1" id="KW-0812">Transmembrane</keyword>
<organism evidence="2 3">
    <name type="scientific">Haloechinothrix alba</name>
    <dbReference type="NCBI Taxonomy" id="664784"/>
    <lineage>
        <taxon>Bacteria</taxon>
        <taxon>Bacillati</taxon>
        <taxon>Actinomycetota</taxon>
        <taxon>Actinomycetes</taxon>
        <taxon>Pseudonocardiales</taxon>
        <taxon>Pseudonocardiaceae</taxon>
        <taxon>Haloechinothrix</taxon>
    </lineage>
</organism>